<organism evidence="1">
    <name type="scientific">Rhizophora mucronata</name>
    <name type="common">Asiatic mangrove</name>
    <dbReference type="NCBI Taxonomy" id="61149"/>
    <lineage>
        <taxon>Eukaryota</taxon>
        <taxon>Viridiplantae</taxon>
        <taxon>Streptophyta</taxon>
        <taxon>Embryophyta</taxon>
        <taxon>Tracheophyta</taxon>
        <taxon>Spermatophyta</taxon>
        <taxon>Magnoliopsida</taxon>
        <taxon>eudicotyledons</taxon>
        <taxon>Gunneridae</taxon>
        <taxon>Pentapetalae</taxon>
        <taxon>rosids</taxon>
        <taxon>fabids</taxon>
        <taxon>Malpighiales</taxon>
        <taxon>Rhizophoraceae</taxon>
        <taxon>Rhizophora</taxon>
    </lineage>
</organism>
<dbReference type="EMBL" id="GGEC01078213">
    <property type="protein sequence ID" value="MBX58697.1"/>
    <property type="molecule type" value="Transcribed_RNA"/>
</dbReference>
<protein>
    <submittedName>
        <fullName evidence="1">Uncharacterized protein</fullName>
    </submittedName>
</protein>
<evidence type="ECO:0000313" key="1">
    <source>
        <dbReference type="EMBL" id="MBX58697.1"/>
    </source>
</evidence>
<sequence>MFMLVYKISQKSLQYSKKRCGGSNLHLVDRNVFRLTPYVLLSKSLAVDPHHFSH</sequence>
<reference evidence="1" key="1">
    <citation type="submission" date="2018-02" db="EMBL/GenBank/DDBJ databases">
        <title>Rhizophora mucronata_Transcriptome.</title>
        <authorList>
            <person name="Meera S.P."/>
            <person name="Sreeshan A."/>
            <person name="Augustine A."/>
        </authorList>
    </citation>
    <scope>NUCLEOTIDE SEQUENCE</scope>
    <source>
        <tissue evidence="1">Leaf</tissue>
    </source>
</reference>
<name>A0A2P2PVC8_RHIMU</name>
<proteinExistence type="predicted"/>
<dbReference type="AlphaFoldDB" id="A0A2P2PVC8"/>
<accession>A0A2P2PVC8</accession>